<evidence type="ECO:0000313" key="2">
    <source>
        <dbReference type="Proteomes" id="UP000007463"/>
    </source>
</evidence>
<dbReference type="Proteomes" id="UP000007463">
    <property type="component" value="Chromosome"/>
</dbReference>
<keyword evidence="2" id="KW-1185">Reference proteome</keyword>
<evidence type="ECO:0008006" key="3">
    <source>
        <dbReference type="Google" id="ProtNLM"/>
    </source>
</evidence>
<protein>
    <recommendedName>
        <fullName evidence="3">Lipoprotein</fullName>
    </recommendedName>
</protein>
<dbReference type="RefSeq" id="WP_013687006.1">
    <property type="nucleotide sequence ID" value="NC_015321.1"/>
</dbReference>
<dbReference type="PROSITE" id="PS51257">
    <property type="entry name" value="PROKAR_LIPOPROTEIN"/>
    <property type="match status" value="1"/>
</dbReference>
<reference evidence="1 2" key="1">
    <citation type="journal article" date="2011" name="Stand. Genomic Sci.">
        <title>Complete genome sequence of the gliding freshwater bacterium Fluviicola taffensis type strain (RW262).</title>
        <authorList>
            <person name="Woyke T."/>
            <person name="Chertkov O."/>
            <person name="Lapidus A."/>
            <person name="Nolan M."/>
            <person name="Lucas S."/>
            <person name="Del Rio T.G."/>
            <person name="Tice H."/>
            <person name="Cheng J.F."/>
            <person name="Tapia R."/>
            <person name="Han C."/>
            <person name="Goodwin L."/>
            <person name="Pitluck S."/>
            <person name="Liolios K."/>
            <person name="Pagani I."/>
            <person name="Ivanova N."/>
            <person name="Huntemann M."/>
            <person name="Mavromatis K."/>
            <person name="Mikhailova N."/>
            <person name="Pati A."/>
            <person name="Chen A."/>
            <person name="Palaniappan K."/>
            <person name="Land M."/>
            <person name="Hauser L."/>
            <person name="Brambilla E.M."/>
            <person name="Rohde M."/>
            <person name="Mwirichia R."/>
            <person name="Sikorski J."/>
            <person name="Tindall B.J."/>
            <person name="Goker M."/>
            <person name="Bristow J."/>
            <person name="Eisen J.A."/>
            <person name="Markowitz V."/>
            <person name="Hugenholtz P."/>
            <person name="Klenk H.P."/>
            <person name="Kyrpides N.C."/>
        </authorList>
    </citation>
    <scope>NUCLEOTIDE SEQUENCE [LARGE SCALE GENOMIC DNA]</scope>
    <source>
        <strain evidence="2">DSM 16823 / RW262 / RW262</strain>
    </source>
</reference>
<sequence length="204" mass="24195">MKIIILTLLYLTTISSCGLIHYMGTKPFMDKTRYEVETYLAKNNIIYYDHSILMKDELIDSLSAKKHALDLYKLEKGTMQSQMQLRIYDSLGKLINGYCQCYGDMNRLNILSEKGFKKFEHLPTNYELKFKDNLSLWNINESEEQRILLGAQEKKYTIVIYWNIWSNHYSKIMLKKLKEYLLKFEMKNEVLIILVNDDGFPSKK</sequence>
<dbReference type="STRING" id="755732.Fluta_2250"/>
<organism evidence="1 2">
    <name type="scientific">Fluviicola taffensis (strain DSM 16823 / NCIMB 13979 / RW262)</name>
    <dbReference type="NCBI Taxonomy" id="755732"/>
    <lineage>
        <taxon>Bacteria</taxon>
        <taxon>Pseudomonadati</taxon>
        <taxon>Bacteroidota</taxon>
        <taxon>Flavobacteriia</taxon>
        <taxon>Flavobacteriales</taxon>
        <taxon>Crocinitomicaceae</taxon>
        <taxon>Fluviicola</taxon>
    </lineage>
</organism>
<dbReference type="AlphaFoldDB" id="F2IAT1"/>
<dbReference type="KEGG" id="fte:Fluta_2250"/>
<gene>
    <name evidence="1" type="ordered locus">Fluta_2250</name>
</gene>
<evidence type="ECO:0000313" key="1">
    <source>
        <dbReference type="EMBL" id="AEA44236.1"/>
    </source>
</evidence>
<dbReference type="EMBL" id="CP002542">
    <property type="protein sequence ID" value="AEA44236.1"/>
    <property type="molecule type" value="Genomic_DNA"/>
</dbReference>
<dbReference type="OrthoDB" id="10008100at2"/>
<dbReference type="HOGENOM" id="CLU_1341600_0_0_10"/>
<proteinExistence type="predicted"/>
<accession>F2IAT1</accession>
<reference evidence="2" key="2">
    <citation type="submission" date="2011-02" db="EMBL/GenBank/DDBJ databases">
        <title>The complete genome of Fluviicola taffensis DSM 16823.</title>
        <authorList>
            <consortium name="US DOE Joint Genome Institute (JGI-PGF)"/>
            <person name="Lucas S."/>
            <person name="Copeland A."/>
            <person name="Lapidus A."/>
            <person name="Bruce D."/>
            <person name="Goodwin L."/>
            <person name="Pitluck S."/>
            <person name="Kyrpides N."/>
            <person name="Mavromatis K."/>
            <person name="Ivanova N."/>
            <person name="Mikhailova N."/>
            <person name="Pagani I."/>
            <person name="Chertkov O."/>
            <person name="Detter J.C."/>
            <person name="Han C."/>
            <person name="Tapia R."/>
            <person name="Land M."/>
            <person name="Hauser L."/>
            <person name="Markowitz V."/>
            <person name="Cheng J.-F."/>
            <person name="Hugenholtz P."/>
            <person name="Woyke T."/>
            <person name="Wu D."/>
            <person name="Tindall B."/>
            <person name="Pomrenke H.G."/>
            <person name="Brambilla E."/>
            <person name="Klenk H.-P."/>
            <person name="Eisen J.A."/>
        </authorList>
    </citation>
    <scope>NUCLEOTIDE SEQUENCE [LARGE SCALE GENOMIC DNA]</scope>
    <source>
        <strain evidence="2">DSM 16823 / RW262 / RW262</strain>
    </source>
</reference>
<name>F2IAT1_FLUTR</name>